<reference evidence="7 8" key="1">
    <citation type="submission" date="2019-03" db="EMBL/GenBank/DDBJ databases">
        <title>Above-ground endophytic microbial communities from plants in different locations in the United States.</title>
        <authorList>
            <person name="Frank C."/>
        </authorList>
    </citation>
    <scope>NUCLEOTIDE SEQUENCE [LARGE SCALE GENOMIC DNA]</scope>
    <source>
        <strain evidence="7 8">LP_13_YM</strain>
    </source>
</reference>
<dbReference type="Gene3D" id="2.30.110.50">
    <property type="match status" value="1"/>
</dbReference>
<evidence type="ECO:0000259" key="5">
    <source>
        <dbReference type="Pfam" id="PF04717"/>
    </source>
</evidence>
<dbReference type="Pfam" id="PF05954">
    <property type="entry name" value="Phage_GPD"/>
    <property type="match status" value="1"/>
</dbReference>
<dbReference type="Gene3D" id="2.40.50.230">
    <property type="entry name" value="Gp5 N-terminal domain"/>
    <property type="match status" value="1"/>
</dbReference>
<proteinExistence type="inferred from homology"/>
<comment type="subcellular location">
    <subcellularLocation>
        <location evidence="1">Secreted</location>
    </subcellularLocation>
</comment>
<dbReference type="Gene3D" id="4.10.220.110">
    <property type="match status" value="1"/>
</dbReference>
<feature type="domain" description="Gp5/Type VI secretion system Vgr protein OB-fold" evidence="5">
    <location>
        <begin position="378"/>
        <end position="445"/>
    </location>
</feature>
<dbReference type="InterPro" id="IPR054030">
    <property type="entry name" value="Gp5_Vgr_C"/>
</dbReference>
<name>A0A4R3YXM7_9GAMM</name>
<feature type="region of interest" description="Disordered" evidence="4">
    <location>
        <begin position="637"/>
        <end position="674"/>
    </location>
</feature>
<dbReference type="InterPro" id="IPR037026">
    <property type="entry name" value="Vgr_OB-fold_dom_sf"/>
</dbReference>
<comment type="similarity">
    <text evidence="2">Belongs to the VgrG protein family.</text>
</comment>
<dbReference type="AlphaFoldDB" id="A0A4R3YXM7"/>
<evidence type="ECO:0000256" key="1">
    <source>
        <dbReference type="ARBA" id="ARBA00004613"/>
    </source>
</evidence>
<dbReference type="InterPro" id="IPR050708">
    <property type="entry name" value="T6SS_VgrG/RHS"/>
</dbReference>
<feature type="domain" description="Gp5/Type VI secretion system Vgr C-terminal trimerisation" evidence="6">
    <location>
        <begin position="462"/>
        <end position="571"/>
    </location>
</feature>
<evidence type="ECO:0000313" key="7">
    <source>
        <dbReference type="EMBL" id="TCV97302.1"/>
    </source>
</evidence>
<dbReference type="OrthoDB" id="9762420at2"/>
<evidence type="ECO:0000256" key="3">
    <source>
        <dbReference type="ARBA" id="ARBA00022525"/>
    </source>
</evidence>
<evidence type="ECO:0000256" key="4">
    <source>
        <dbReference type="SAM" id="MobiDB-lite"/>
    </source>
</evidence>
<accession>A0A4R3YXM7</accession>
<dbReference type="Proteomes" id="UP000295645">
    <property type="component" value="Unassembled WGS sequence"/>
</dbReference>
<keyword evidence="8" id="KW-1185">Reference proteome</keyword>
<protein>
    <submittedName>
        <fullName evidence="7">Type VI secretion system secreted protein VgrG</fullName>
    </submittedName>
</protein>
<keyword evidence="3" id="KW-0964">Secreted</keyword>
<dbReference type="PANTHER" id="PTHR32305:SF15">
    <property type="entry name" value="PROTEIN RHSA-RELATED"/>
    <property type="match status" value="1"/>
</dbReference>
<organism evidence="7 8">
    <name type="scientific">Luteibacter rhizovicinus</name>
    <dbReference type="NCBI Taxonomy" id="242606"/>
    <lineage>
        <taxon>Bacteria</taxon>
        <taxon>Pseudomonadati</taxon>
        <taxon>Pseudomonadota</taxon>
        <taxon>Gammaproteobacteria</taxon>
        <taxon>Lysobacterales</taxon>
        <taxon>Rhodanobacteraceae</taxon>
        <taxon>Luteibacter</taxon>
    </lineage>
</organism>
<comment type="caution">
    <text evidence="7">The sequence shown here is derived from an EMBL/GenBank/DDBJ whole genome shotgun (WGS) entry which is preliminary data.</text>
</comment>
<dbReference type="SUPFAM" id="SSF69279">
    <property type="entry name" value="Phage tail proteins"/>
    <property type="match status" value="2"/>
</dbReference>
<dbReference type="RefSeq" id="WP_132141381.1">
    <property type="nucleotide sequence ID" value="NZ_SMCS01000001.1"/>
</dbReference>
<evidence type="ECO:0000256" key="2">
    <source>
        <dbReference type="ARBA" id="ARBA00005558"/>
    </source>
</evidence>
<dbReference type="EMBL" id="SMCS01000001">
    <property type="protein sequence ID" value="TCV97302.1"/>
    <property type="molecule type" value="Genomic_DNA"/>
</dbReference>
<dbReference type="GO" id="GO:0005576">
    <property type="term" value="C:extracellular region"/>
    <property type="evidence" value="ECO:0007669"/>
    <property type="project" value="UniProtKB-SubCell"/>
</dbReference>
<dbReference type="Gene3D" id="3.55.50.10">
    <property type="entry name" value="Baseplate protein-like domains"/>
    <property type="match status" value="1"/>
</dbReference>
<sequence length="674" mass="72210">MECWLALDGMPSPLRVCELEATEGLSEPSECHAVVLGNGGDVVFGQMLGTSARVELRGDERPHRDFQGVVAAIVHMGWQGEHALYRFTLRSWLWLLGLSSDCRIFQRKTLVQIVDEVFSAYPATFAWECVPDDTPMDYCVQYGESDFDFVSRLLAAAGIYYFFRQTPSRDQLVLVDSPVAHPALAGGESRRWAADGGPADDTIHAWRSHGEVTTTSMALVDFSFDHATSRETAVVVTGADALPEEAHGTYERYEHPGDFRTRTDGEAQARRRLDALNVAARRAVGVTQATDFVAGGLFALTGHPFDEENGRYVLTRTRYRIECPPPASGSVAMARIVCSFDALRATRPFRAPAGRKSVIAGAQTAMVVGGPEGSLVVDSKGRVKVRFHWDRAGEASGDCSCWIRVAQPMAGARWGAMFLPRVGQEVVVTFLDGDPDRPLISGGVYNAGQQPPYTLPDEASRSGFRSRSLSGDEVYNELRFDDRAKAERLLIHAGRDKATIVRNDTLSYVGNERHCTVEGHRFTRTCGDAHRETLGARLDKVDGDAHIDIGGQQVGRVGKGMALDVSGEGQISFGASLAVASGADIDGKSGGSITLDAGTKLTLRVGTSSLVLDASGVAINGTKVSIDGSAGVAINGGGASTAASARSPKTVAPRAPVSPRRPDDESDGNASHPS</sequence>
<dbReference type="InterPro" id="IPR006533">
    <property type="entry name" value="T6SS_Vgr_RhsGE"/>
</dbReference>
<evidence type="ECO:0000259" key="6">
    <source>
        <dbReference type="Pfam" id="PF22178"/>
    </source>
</evidence>
<dbReference type="InterPro" id="IPR006531">
    <property type="entry name" value="Gp5/Vgr_OB"/>
</dbReference>
<gene>
    <name evidence="7" type="ORF">EC912_101302</name>
</gene>
<dbReference type="NCBIfam" id="TIGR03361">
    <property type="entry name" value="VI_Rhs_Vgr"/>
    <property type="match status" value="1"/>
</dbReference>
<dbReference type="NCBIfam" id="TIGR01646">
    <property type="entry name" value="vgr_GE"/>
    <property type="match status" value="1"/>
</dbReference>
<feature type="compositionally biased region" description="Low complexity" evidence="4">
    <location>
        <begin position="640"/>
        <end position="658"/>
    </location>
</feature>
<dbReference type="SUPFAM" id="SSF69255">
    <property type="entry name" value="gp5 N-terminal domain-like"/>
    <property type="match status" value="1"/>
</dbReference>
<dbReference type="InterPro" id="IPR017847">
    <property type="entry name" value="T6SS_RhsGE_Vgr_subset"/>
</dbReference>
<dbReference type="Pfam" id="PF22178">
    <property type="entry name" value="Gp5_trimer_C"/>
    <property type="match status" value="1"/>
</dbReference>
<dbReference type="PANTHER" id="PTHR32305">
    <property type="match status" value="1"/>
</dbReference>
<dbReference type="SUPFAM" id="SSF69349">
    <property type="entry name" value="Phage fibre proteins"/>
    <property type="match status" value="1"/>
</dbReference>
<evidence type="ECO:0000313" key="8">
    <source>
        <dbReference type="Proteomes" id="UP000295645"/>
    </source>
</evidence>
<dbReference type="Pfam" id="PF04717">
    <property type="entry name" value="Phage_base_V"/>
    <property type="match status" value="1"/>
</dbReference>